<dbReference type="Pfam" id="PF13557">
    <property type="entry name" value="Phenol_MetA_deg"/>
    <property type="match status" value="1"/>
</dbReference>
<gene>
    <name evidence="2" type="ORF">GCM10022278_08650</name>
</gene>
<sequence>MRHWVVRLGVVTTMIIGSPHLQAEEESSSVDKAREALTQGEGDTDSAQQLEEVFQAAEKNYSLLKKGKKSLTYAFDYSYFGDQRLDIDIVNGTPRNFDVVPSAQHTFTNSFSIDFGLLDNLTLSARIPLVAKYDTQEERANTDWGDVTLTARWQPFAYVPGEASYTLFGGFKTKTGTSPYEIDLNRQISTGSGYYSFSGGASWSKVLDPVVVFSSLSLSYGVNQTDLNQVRGSLILREVEPANSLSLSTGFSYALSYDVSLSVSSQLSYSDETRLKLTGTGGASASITAEDQVSGLMSFALGIRVSETKIINTSVGFGLTEESPDVLLGVSIPINIDGLKDAE</sequence>
<dbReference type="InterPro" id="IPR025737">
    <property type="entry name" value="FApF"/>
</dbReference>
<reference evidence="3" key="1">
    <citation type="journal article" date="2019" name="Int. J. Syst. Evol. Microbiol.">
        <title>The Global Catalogue of Microorganisms (GCM) 10K type strain sequencing project: providing services to taxonomists for standard genome sequencing and annotation.</title>
        <authorList>
            <consortium name="The Broad Institute Genomics Platform"/>
            <consortium name="The Broad Institute Genome Sequencing Center for Infectious Disease"/>
            <person name="Wu L."/>
            <person name="Ma J."/>
        </authorList>
    </citation>
    <scope>NUCLEOTIDE SEQUENCE [LARGE SCALE GENOMIC DNA]</scope>
    <source>
        <strain evidence="3">JCM 17555</strain>
    </source>
</reference>
<dbReference type="Proteomes" id="UP001501337">
    <property type="component" value="Unassembled WGS sequence"/>
</dbReference>
<dbReference type="EMBL" id="BAABBO010000001">
    <property type="protein sequence ID" value="GAA3951860.1"/>
    <property type="molecule type" value="Genomic_DNA"/>
</dbReference>
<evidence type="ECO:0000256" key="1">
    <source>
        <dbReference type="SAM" id="MobiDB-lite"/>
    </source>
</evidence>
<feature type="region of interest" description="Disordered" evidence="1">
    <location>
        <begin position="22"/>
        <end position="45"/>
    </location>
</feature>
<name>A0ABP7NQ65_9GAMM</name>
<organism evidence="2 3">
    <name type="scientific">Allohahella marinimesophila</name>
    <dbReference type="NCBI Taxonomy" id="1054972"/>
    <lineage>
        <taxon>Bacteria</taxon>
        <taxon>Pseudomonadati</taxon>
        <taxon>Pseudomonadota</taxon>
        <taxon>Gammaproteobacteria</taxon>
        <taxon>Oceanospirillales</taxon>
        <taxon>Hahellaceae</taxon>
        <taxon>Allohahella</taxon>
    </lineage>
</organism>
<accession>A0ABP7NQ65</accession>
<proteinExistence type="predicted"/>
<protein>
    <submittedName>
        <fullName evidence="2">Transporter</fullName>
    </submittedName>
</protein>
<comment type="caution">
    <text evidence="2">The sequence shown here is derived from an EMBL/GenBank/DDBJ whole genome shotgun (WGS) entry which is preliminary data.</text>
</comment>
<evidence type="ECO:0000313" key="3">
    <source>
        <dbReference type="Proteomes" id="UP001501337"/>
    </source>
</evidence>
<dbReference type="RefSeq" id="WP_344803621.1">
    <property type="nucleotide sequence ID" value="NZ_BAABBO010000001.1"/>
</dbReference>
<keyword evidence="3" id="KW-1185">Reference proteome</keyword>
<evidence type="ECO:0000313" key="2">
    <source>
        <dbReference type="EMBL" id="GAA3951860.1"/>
    </source>
</evidence>